<dbReference type="AlphaFoldDB" id="A0A835J0S5"/>
<comment type="caution">
    <text evidence="2">The sequence shown here is derived from an EMBL/GenBank/DDBJ whole genome shotgun (WGS) entry which is preliminary data.</text>
</comment>
<reference evidence="2 3" key="1">
    <citation type="submission" date="2020-10" db="EMBL/GenBank/DDBJ databases">
        <title>The Coptis chinensis genome and diversification of protoberbering-type alkaloids.</title>
        <authorList>
            <person name="Wang B."/>
            <person name="Shu S."/>
            <person name="Song C."/>
            <person name="Liu Y."/>
        </authorList>
    </citation>
    <scope>NUCLEOTIDE SEQUENCE [LARGE SCALE GENOMIC DNA]</scope>
    <source>
        <strain evidence="2">HL-2020</strain>
        <tissue evidence="2">Leaf</tissue>
    </source>
</reference>
<protein>
    <recommendedName>
        <fullName evidence="1">GST C-terminal domain-containing protein</fullName>
    </recommendedName>
</protein>
<organism evidence="2 3">
    <name type="scientific">Coptis chinensis</name>
    <dbReference type="NCBI Taxonomy" id="261450"/>
    <lineage>
        <taxon>Eukaryota</taxon>
        <taxon>Viridiplantae</taxon>
        <taxon>Streptophyta</taxon>
        <taxon>Embryophyta</taxon>
        <taxon>Tracheophyta</taxon>
        <taxon>Spermatophyta</taxon>
        <taxon>Magnoliopsida</taxon>
        <taxon>Ranunculales</taxon>
        <taxon>Ranunculaceae</taxon>
        <taxon>Coptidoideae</taxon>
        <taxon>Coptis</taxon>
    </lineage>
</organism>
<evidence type="ECO:0000259" key="1">
    <source>
        <dbReference type="PROSITE" id="PS50405"/>
    </source>
</evidence>
<evidence type="ECO:0000313" key="3">
    <source>
        <dbReference type="Proteomes" id="UP000631114"/>
    </source>
</evidence>
<evidence type="ECO:0000313" key="2">
    <source>
        <dbReference type="EMBL" id="KAF9626157.1"/>
    </source>
</evidence>
<dbReference type="PROSITE" id="PS50405">
    <property type="entry name" value="GST_CTER"/>
    <property type="match status" value="1"/>
</dbReference>
<dbReference type="InterPro" id="IPR036282">
    <property type="entry name" value="Glutathione-S-Trfase_C_sf"/>
</dbReference>
<dbReference type="Proteomes" id="UP000631114">
    <property type="component" value="Unassembled WGS sequence"/>
</dbReference>
<dbReference type="InterPro" id="IPR045074">
    <property type="entry name" value="GST_C_Tau"/>
</dbReference>
<name>A0A835J0S5_9MAGN</name>
<dbReference type="Gene3D" id="1.20.1050.10">
    <property type="match status" value="1"/>
</dbReference>
<dbReference type="SUPFAM" id="SSF47616">
    <property type="entry name" value="GST C-terminal domain-like"/>
    <property type="match status" value="1"/>
</dbReference>
<dbReference type="GO" id="GO:0004364">
    <property type="term" value="F:glutathione transferase activity"/>
    <property type="evidence" value="ECO:0007669"/>
    <property type="project" value="InterPro"/>
</dbReference>
<dbReference type="CDD" id="cd03185">
    <property type="entry name" value="GST_C_Tau"/>
    <property type="match status" value="1"/>
</dbReference>
<proteinExistence type="predicted"/>
<dbReference type="EMBL" id="JADFTS010000001">
    <property type="protein sequence ID" value="KAF9626157.1"/>
    <property type="molecule type" value="Genomic_DNA"/>
</dbReference>
<keyword evidence="3" id="KW-1185">Reference proteome</keyword>
<feature type="domain" description="GST C-terminal" evidence="1">
    <location>
        <begin position="1"/>
        <end position="140"/>
    </location>
</feature>
<accession>A0A835J0S5</accession>
<sequence>MLQYLSQDLNQVLARRNVVKLILSRPLVSEGEEKAKVIKEYIENVSVLEEGIKRDFSGKSPFFNGETPGYLDLVFGSSACSYRAIEEITGAKLIIPEIHPLFFAWVTAMKTHPVVKETIPFHEGLVNRVLQYKQQRALELSNTKA</sequence>
<dbReference type="OrthoDB" id="1436066at2759"/>
<gene>
    <name evidence="2" type="ORF">IFM89_031284</name>
</gene>
<dbReference type="InterPro" id="IPR010987">
    <property type="entry name" value="Glutathione-S-Trfase_C-like"/>
</dbReference>
<dbReference type="GO" id="GO:0006749">
    <property type="term" value="P:glutathione metabolic process"/>
    <property type="evidence" value="ECO:0007669"/>
    <property type="project" value="InterPro"/>
</dbReference>